<dbReference type="Proteomes" id="UP001230504">
    <property type="component" value="Unassembled WGS sequence"/>
</dbReference>
<comment type="caution">
    <text evidence="2">The sequence shown here is derived from an EMBL/GenBank/DDBJ whole genome shotgun (WGS) entry which is preliminary data.</text>
</comment>
<reference evidence="2" key="1">
    <citation type="submission" date="2021-06" db="EMBL/GenBank/DDBJ databases">
        <title>Comparative genomics, transcriptomics and evolutionary studies reveal genomic signatures of adaptation to plant cell wall in hemibiotrophic fungi.</title>
        <authorList>
            <consortium name="DOE Joint Genome Institute"/>
            <person name="Baroncelli R."/>
            <person name="Diaz J.F."/>
            <person name="Benocci T."/>
            <person name="Peng M."/>
            <person name="Battaglia E."/>
            <person name="Haridas S."/>
            <person name="Andreopoulos W."/>
            <person name="Labutti K."/>
            <person name="Pangilinan J."/>
            <person name="Floch G.L."/>
            <person name="Makela M.R."/>
            <person name="Henrissat B."/>
            <person name="Grigoriev I.V."/>
            <person name="Crouch J.A."/>
            <person name="De Vries R.P."/>
            <person name="Sukno S.A."/>
            <person name="Thon M.R."/>
        </authorList>
    </citation>
    <scope>NUCLEOTIDE SEQUENCE</scope>
    <source>
        <strain evidence="2">CBS 125086</strain>
    </source>
</reference>
<evidence type="ECO:0000313" key="2">
    <source>
        <dbReference type="EMBL" id="KAK1596402.1"/>
    </source>
</evidence>
<organism evidence="2 3">
    <name type="scientific">Colletotrichum navitas</name>
    <dbReference type="NCBI Taxonomy" id="681940"/>
    <lineage>
        <taxon>Eukaryota</taxon>
        <taxon>Fungi</taxon>
        <taxon>Dikarya</taxon>
        <taxon>Ascomycota</taxon>
        <taxon>Pezizomycotina</taxon>
        <taxon>Sordariomycetes</taxon>
        <taxon>Hypocreomycetidae</taxon>
        <taxon>Glomerellales</taxon>
        <taxon>Glomerellaceae</taxon>
        <taxon>Colletotrichum</taxon>
        <taxon>Colletotrichum graminicola species complex</taxon>
    </lineage>
</organism>
<evidence type="ECO:0000313" key="3">
    <source>
        <dbReference type="Proteomes" id="UP001230504"/>
    </source>
</evidence>
<dbReference type="AlphaFoldDB" id="A0AAD8V6T8"/>
<accession>A0AAD8V6T8</accession>
<gene>
    <name evidence="2" type="ORF">LY79DRAFT_544701</name>
</gene>
<sequence>MLLPFLSALGRESLSDLDLTPSLFAHHLSVFLALAGFRLPTLHPPSLWTLPSVTASVPPLVRPGHPLLHQAPTERHAPRGRPVLRPFTERHCRLT</sequence>
<keyword evidence="3" id="KW-1185">Reference proteome</keyword>
<protein>
    <submittedName>
        <fullName evidence="2">Uncharacterized protein</fullName>
    </submittedName>
</protein>
<proteinExistence type="predicted"/>
<evidence type="ECO:0000256" key="1">
    <source>
        <dbReference type="SAM" id="MobiDB-lite"/>
    </source>
</evidence>
<dbReference type="GeneID" id="85441370"/>
<dbReference type="EMBL" id="JAHLJV010000012">
    <property type="protein sequence ID" value="KAK1596402.1"/>
    <property type="molecule type" value="Genomic_DNA"/>
</dbReference>
<dbReference type="RefSeq" id="XP_060417288.1">
    <property type="nucleotide sequence ID" value="XM_060557130.1"/>
</dbReference>
<feature type="region of interest" description="Disordered" evidence="1">
    <location>
        <begin position="64"/>
        <end position="84"/>
    </location>
</feature>
<name>A0AAD8V6T8_9PEZI</name>